<comment type="caution">
    <text evidence="2">The sequence shown here is derived from an EMBL/GenBank/DDBJ whole genome shotgun (WGS) entry which is preliminary data.</text>
</comment>
<reference evidence="2 3" key="1">
    <citation type="submission" date="2018-09" db="EMBL/GenBank/DDBJ databases">
        <title>Genomic investigation of the strawberry pathogen Phytophthora fragariae indicates pathogenicity is determined by transcriptional variation in three key races.</title>
        <authorList>
            <person name="Adams T.M."/>
            <person name="Armitage A.D."/>
            <person name="Sobczyk M.K."/>
            <person name="Bates H.J."/>
            <person name="Dunwell J.M."/>
            <person name="Nellist C.F."/>
            <person name="Harrison R.J."/>
        </authorList>
    </citation>
    <scope>NUCLEOTIDE SEQUENCE [LARGE SCALE GENOMIC DNA]</scope>
    <source>
        <strain evidence="2 3">SCRP245</strain>
    </source>
</reference>
<organism evidence="2 3">
    <name type="scientific">Phytophthora fragariae</name>
    <dbReference type="NCBI Taxonomy" id="53985"/>
    <lineage>
        <taxon>Eukaryota</taxon>
        <taxon>Sar</taxon>
        <taxon>Stramenopiles</taxon>
        <taxon>Oomycota</taxon>
        <taxon>Peronosporomycetes</taxon>
        <taxon>Peronosporales</taxon>
        <taxon>Peronosporaceae</taxon>
        <taxon>Phytophthora</taxon>
    </lineage>
</organism>
<dbReference type="Proteomes" id="UP000460718">
    <property type="component" value="Unassembled WGS sequence"/>
</dbReference>
<protein>
    <recommendedName>
        <fullName evidence="4">Secreted protein</fullName>
    </recommendedName>
</protein>
<evidence type="ECO:0008006" key="4">
    <source>
        <dbReference type="Google" id="ProtNLM"/>
    </source>
</evidence>
<gene>
    <name evidence="2" type="ORF">PF011_g26764</name>
</gene>
<name>A0A6A3HIR0_9STRA</name>
<dbReference type="AlphaFoldDB" id="A0A6A3HIR0"/>
<evidence type="ECO:0000313" key="3">
    <source>
        <dbReference type="Proteomes" id="UP000460718"/>
    </source>
</evidence>
<keyword evidence="1" id="KW-0732">Signal</keyword>
<dbReference type="PROSITE" id="PS51257">
    <property type="entry name" value="PROKAR_LIPOPROTEIN"/>
    <property type="match status" value="1"/>
</dbReference>
<feature type="chain" id="PRO_5025572404" description="Secreted protein" evidence="1">
    <location>
        <begin position="22"/>
        <end position="51"/>
    </location>
</feature>
<evidence type="ECO:0000256" key="1">
    <source>
        <dbReference type="SAM" id="SignalP"/>
    </source>
</evidence>
<sequence length="51" mass="5321">MLLRPRLSSFSFCLSTVSCSASCTKRAIDCRCKTYSDAAALSNGRAGVSGA</sequence>
<proteinExistence type="predicted"/>
<evidence type="ECO:0000313" key="2">
    <source>
        <dbReference type="EMBL" id="KAE8969530.1"/>
    </source>
</evidence>
<accession>A0A6A3HIR0</accession>
<feature type="signal peptide" evidence="1">
    <location>
        <begin position="1"/>
        <end position="21"/>
    </location>
</feature>
<dbReference type="EMBL" id="QXFW01003647">
    <property type="protein sequence ID" value="KAE8969530.1"/>
    <property type="molecule type" value="Genomic_DNA"/>
</dbReference>